<dbReference type="Gene3D" id="3.40.630.30">
    <property type="match status" value="1"/>
</dbReference>
<dbReference type="RefSeq" id="WP_016525007.1">
    <property type="nucleotide sequence ID" value="NZ_KE332518.1"/>
</dbReference>
<dbReference type="STRING" id="1125699.HMPREF9194_00713"/>
<name>S3K0H5_TREMA</name>
<dbReference type="PROSITE" id="PS51186">
    <property type="entry name" value="GNAT"/>
    <property type="match status" value="1"/>
</dbReference>
<dbReference type="InterPro" id="IPR016181">
    <property type="entry name" value="Acyl_CoA_acyltransferase"/>
</dbReference>
<evidence type="ECO:0000313" key="3">
    <source>
        <dbReference type="Proteomes" id="UP000014541"/>
    </source>
</evidence>
<proteinExistence type="predicted"/>
<evidence type="ECO:0000313" key="2">
    <source>
        <dbReference type="EMBL" id="EPF30396.1"/>
    </source>
</evidence>
<dbReference type="Pfam" id="PF00583">
    <property type="entry name" value="Acetyltransf_1"/>
    <property type="match status" value="1"/>
</dbReference>
<dbReference type="GO" id="GO:0016747">
    <property type="term" value="F:acyltransferase activity, transferring groups other than amino-acyl groups"/>
    <property type="evidence" value="ECO:0007669"/>
    <property type="project" value="InterPro"/>
</dbReference>
<dbReference type="HOGENOM" id="CLU_118578_0_0_12"/>
<dbReference type="CDD" id="cd04301">
    <property type="entry name" value="NAT_SF"/>
    <property type="match status" value="1"/>
</dbReference>
<dbReference type="EMBL" id="ATFF01000006">
    <property type="protein sequence ID" value="EPF30396.1"/>
    <property type="molecule type" value="Genomic_DNA"/>
</dbReference>
<dbReference type="SUPFAM" id="SSF55729">
    <property type="entry name" value="Acyl-CoA N-acyltransferases (Nat)"/>
    <property type="match status" value="1"/>
</dbReference>
<dbReference type="Proteomes" id="UP000014541">
    <property type="component" value="Unassembled WGS sequence"/>
</dbReference>
<dbReference type="OrthoDB" id="4016818at2"/>
<dbReference type="eggNOG" id="COG3153">
    <property type="taxonomic scope" value="Bacteria"/>
</dbReference>
<reference evidence="2 3" key="1">
    <citation type="submission" date="2013-04" db="EMBL/GenBank/DDBJ databases">
        <title>The Genome Sequence of Treponema maltophilum ATCC 51939.</title>
        <authorList>
            <consortium name="The Broad Institute Genomics Platform"/>
            <person name="Earl A."/>
            <person name="Ward D."/>
            <person name="Feldgarden M."/>
            <person name="Gevers D."/>
            <person name="Leonetti C."/>
            <person name="Blanton J.M."/>
            <person name="Dewhirst F.E."/>
            <person name="Izard J."/>
            <person name="Walker B."/>
            <person name="Young S."/>
            <person name="Zeng Q."/>
            <person name="Gargeya S."/>
            <person name="Fitzgerald M."/>
            <person name="Haas B."/>
            <person name="Abouelleil A."/>
            <person name="Allen A.W."/>
            <person name="Alvarado L."/>
            <person name="Arachchi H.M."/>
            <person name="Berlin A.M."/>
            <person name="Chapman S.B."/>
            <person name="Gainer-Dewar J."/>
            <person name="Goldberg J."/>
            <person name="Griggs A."/>
            <person name="Gujja S."/>
            <person name="Hansen M."/>
            <person name="Howarth C."/>
            <person name="Imamovic A."/>
            <person name="Ireland A."/>
            <person name="Larimer J."/>
            <person name="McCowan C."/>
            <person name="Murphy C."/>
            <person name="Pearson M."/>
            <person name="Poon T.W."/>
            <person name="Priest M."/>
            <person name="Roberts A."/>
            <person name="Saif S."/>
            <person name="Shea T."/>
            <person name="Sisk P."/>
            <person name="Sykes S."/>
            <person name="Wortman J."/>
            <person name="Nusbaum C."/>
            <person name="Birren B."/>
        </authorList>
    </citation>
    <scope>NUCLEOTIDE SEQUENCE [LARGE SCALE GENOMIC DNA]</scope>
    <source>
        <strain evidence="2 3">ATCC 51939</strain>
    </source>
</reference>
<feature type="domain" description="N-acetyltransferase" evidence="1">
    <location>
        <begin position="27"/>
        <end position="161"/>
    </location>
</feature>
<organism evidence="2 3">
    <name type="scientific">Treponema maltophilum ATCC 51939</name>
    <dbReference type="NCBI Taxonomy" id="1125699"/>
    <lineage>
        <taxon>Bacteria</taxon>
        <taxon>Pseudomonadati</taxon>
        <taxon>Spirochaetota</taxon>
        <taxon>Spirochaetia</taxon>
        <taxon>Spirochaetales</taxon>
        <taxon>Treponemataceae</taxon>
        <taxon>Treponema</taxon>
    </lineage>
</organism>
<accession>S3K0H5</accession>
<dbReference type="InterPro" id="IPR000182">
    <property type="entry name" value="GNAT_dom"/>
</dbReference>
<dbReference type="PATRIC" id="fig|1125699.3.peg.726"/>
<protein>
    <recommendedName>
        <fullName evidence="1">N-acetyltransferase domain-containing protein</fullName>
    </recommendedName>
</protein>
<gene>
    <name evidence="2" type="ORF">HMPREF9194_00713</name>
</gene>
<comment type="caution">
    <text evidence="2">The sequence shown here is derived from an EMBL/GenBank/DDBJ whole genome shotgun (WGS) entry which is preliminary data.</text>
</comment>
<evidence type="ECO:0000259" key="1">
    <source>
        <dbReference type="PROSITE" id="PS51186"/>
    </source>
</evidence>
<dbReference type="AlphaFoldDB" id="S3K0H5"/>
<sequence>MADMLVNLLNLPNTESLYKRLKEDHNIYIRRALVPDKFRIVEWVKEHSSLSAAGECDVCFSRLPVSCFIATRGACVLGYACYNATAPDFFGPTRVSDEEQGKGVGKALLLASLHAMRAEGYVYAVIGGIGPAEFYAKTVGAVLIADSTPGIYKDFLPKLKD</sequence>
<keyword evidence="3" id="KW-1185">Reference proteome</keyword>